<sequence length="107" mass="11674">MTENEPLLSSSFILFIKPDPCFSCRTHPAQKEQNDAPPPKGGWVGWAKMNGDRVSAHPTSNDGGIPPCHSSRSKRTGDDGLPAKERIPMKGVMTTPPYLEGKGWKKS</sequence>
<proteinExistence type="predicted"/>
<evidence type="ECO:0000313" key="3">
    <source>
        <dbReference type="Proteomes" id="UP001054837"/>
    </source>
</evidence>
<name>A0AAV4SQ98_9ARAC</name>
<protein>
    <submittedName>
        <fullName evidence="2">Uncharacterized protein</fullName>
    </submittedName>
</protein>
<feature type="compositionally biased region" description="Basic and acidic residues" evidence="1">
    <location>
        <begin position="75"/>
        <end position="88"/>
    </location>
</feature>
<evidence type="ECO:0000256" key="1">
    <source>
        <dbReference type="SAM" id="MobiDB-lite"/>
    </source>
</evidence>
<accession>A0AAV4SQ98</accession>
<organism evidence="2 3">
    <name type="scientific">Caerostris darwini</name>
    <dbReference type="NCBI Taxonomy" id="1538125"/>
    <lineage>
        <taxon>Eukaryota</taxon>
        <taxon>Metazoa</taxon>
        <taxon>Ecdysozoa</taxon>
        <taxon>Arthropoda</taxon>
        <taxon>Chelicerata</taxon>
        <taxon>Arachnida</taxon>
        <taxon>Araneae</taxon>
        <taxon>Araneomorphae</taxon>
        <taxon>Entelegynae</taxon>
        <taxon>Araneoidea</taxon>
        <taxon>Araneidae</taxon>
        <taxon>Caerostris</taxon>
    </lineage>
</organism>
<reference evidence="2 3" key="1">
    <citation type="submission" date="2021-06" db="EMBL/GenBank/DDBJ databases">
        <title>Caerostris darwini draft genome.</title>
        <authorList>
            <person name="Kono N."/>
            <person name="Arakawa K."/>
        </authorList>
    </citation>
    <scope>NUCLEOTIDE SEQUENCE [LARGE SCALE GENOMIC DNA]</scope>
</reference>
<feature type="region of interest" description="Disordered" evidence="1">
    <location>
        <begin position="26"/>
        <end position="107"/>
    </location>
</feature>
<dbReference type="EMBL" id="BPLQ01008196">
    <property type="protein sequence ID" value="GIY35632.1"/>
    <property type="molecule type" value="Genomic_DNA"/>
</dbReference>
<dbReference type="AlphaFoldDB" id="A0AAV4SQ98"/>
<dbReference type="Proteomes" id="UP001054837">
    <property type="component" value="Unassembled WGS sequence"/>
</dbReference>
<comment type="caution">
    <text evidence="2">The sequence shown here is derived from an EMBL/GenBank/DDBJ whole genome shotgun (WGS) entry which is preliminary data.</text>
</comment>
<evidence type="ECO:0000313" key="2">
    <source>
        <dbReference type="EMBL" id="GIY35632.1"/>
    </source>
</evidence>
<gene>
    <name evidence="2" type="ORF">CDAR_184801</name>
</gene>
<keyword evidence="3" id="KW-1185">Reference proteome</keyword>